<dbReference type="Proteomes" id="UP000602647">
    <property type="component" value="Unassembled WGS sequence"/>
</dbReference>
<comment type="caution">
    <text evidence="3">The sequence shown here is derived from an EMBL/GenBank/DDBJ whole genome shotgun (WGS) entry which is preliminary data.</text>
</comment>
<evidence type="ECO:0000313" key="3">
    <source>
        <dbReference type="EMBL" id="MBC6680194.1"/>
    </source>
</evidence>
<accession>A0A923NNF8</accession>
<dbReference type="Gene3D" id="3.40.50.300">
    <property type="entry name" value="P-loop containing nucleotide triphosphate hydrolases"/>
    <property type="match status" value="1"/>
</dbReference>
<keyword evidence="2" id="KW-0057">Aromatic amino acid biosynthesis</keyword>
<dbReference type="GO" id="GO:0005829">
    <property type="term" value="C:cytosol"/>
    <property type="evidence" value="ECO:0007669"/>
    <property type="project" value="TreeGrafter"/>
</dbReference>
<reference evidence="3" key="1">
    <citation type="submission" date="2020-08" db="EMBL/GenBank/DDBJ databases">
        <title>Genome public.</title>
        <authorList>
            <person name="Liu C."/>
            <person name="Sun Q."/>
        </authorList>
    </citation>
    <scope>NUCLEOTIDE SEQUENCE</scope>
    <source>
        <strain evidence="3">BX12</strain>
    </source>
</reference>
<sequence>MDYHNKPRIFVIGFMGSERKGTAEKIAKELNYRLVDLDREIEQEDGRSIQRICMTMGEHEYRNKEYESLEKLAGQNRIVVACGDGTILDEMNREILEKNCVIIADRETPVEILWERARAEQESSPYAFMHQSDDKLKKEKFINLYEQRKSLYNQFG</sequence>
<proteinExistence type="predicted"/>
<evidence type="ECO:0000256" key="1">
    <source>
        <dbReference type="ARBA" id="ARBA00022605"/>
    </source>
</evidence>
<dbReference type="AlphaFoldDB" id="A0A923NNF8"/>
<keyword evidence="1" id="KW-0028">Amino-acid biosynthesis</keyword>
<gene>
    <name evidence="3" type="ORF">H9L42_10150</name>
</gene>
<dbReference type="GO" id="GO:0004765">
    <property type="term" value="F:shikimate kinase activity"/>
    <property type="evidence" value="ECO:0007669"/>
    <property type="project" value="TreeGrafter"/>
</dbReference>
<evidence type="ECO:0008006" key="5">
    <source>
        <dbReference type="Google" id="ProtNLM"/>
    </source>
</evidence>
<dbReference type="PANTHER" id="PTHR21087:SF16">
    <property type="entry name" value="SHIKIMATE KINASE 1, CHLOROPLASTIC"/>
    <property type="match status" value="1"/>
</dbReference>
<protein>
    <recommendedName>
        <fullName evidence="5">Shikimate kinase</fullName>
    </recommendedName>
</protein>
<dbReference type="Pfam" id="PF01202">
    <property type="entry name" value="SKI"/>
    <property type="match status" value="1"/>
</dbReference>
<dbReference type="GO" id="GO:0009073">
    <property type="term" value="P:aromatic amino acid family biosynthetic process"/>
    <property type="evidence" value="ECO:0007669"/>
    <property type="project" value="UniProtKB-KW"/>
</dbReference>
<keyword evidence="4" id="KW-1185">Reference proteome</keyword>
<name>A0A923NNF8_9FIRM</name>
<dbReference type="PANTHER" id="PTHR21087">
    <property type="entry name" value="SHIKIMATE KINASE"/>
    <property type="match status" value="1"/>
</dbReference>
<dbReference type="GO" id="GO:0008652">
    <property type="term" value="P:amino acid biosynthetic process"/>
    <property type="evidence" value="ECO:0007669"/>
    <property type="project" value="UniProtKB-KW"/>
</dbReference>
<dbReference type="InterPro" id="IPR027417">
    <property type="entry name" value="P-loop_NTPase"/>
</dbReference>
<dbReference type="EMBL" id="JACRYT010000010">
    <property type="protein sequence ID" value="MBC6680194.1"/>
    <property type="molecule type" value="Genomic_DNA"/>
</dbReference>
<dbReference type="PRINTS" id="PR01100">
    <property type="entry name" value="SHIKIMTKNASE"/>
</dbReference>
<evidence type="ECO:0000256" key="2">
    <source>
        <dbReference type="ARBA" id="ARBA00023141"/>
    </source>
</evidence>
<dbReference type="InterPro" id="IPR031322">
    <property type="entry name" value="Shikimate/glucono_kinase"/>
</dbReference>
<organism evidence="3 4">
    <name type="scientific">Zhenpiania hominis</name>
    <dbReference type="NCBI Taxonomy" id="2763644"/>
    <lineage>
        <taxon>Bacteria</taxon>
        <taxon>Bacillati</taxon>
        <taxon>Bacillota</taxon>
        <taxon>Clostridia</taxon>
        <taxon>Peptostreptococcales</taxon>
        <taxon>Anaerovoracaceae</taxon>
        <taxon>Zhenpiania</taxon>
    </lineage>
</organism>
<evidence type="ECO:0000313" key="4">
    <source>
        <dbReference type="Proteomes" id="UP000602647"/>
    </source>
</evidence>
<dbReference type="SUPFAM" id="SSF52540">
    <property type="entry name" value="P-loop containing nucleoside triphosphate hydrolases"/>
    <property type="match status" value="1"/>
</dbReference>
<dbReference type="RefSeq" id="WP_187303292.1">
    <property type="nucleotide sequence ID" value="NZ_JACRYT010000010.1"/>
</dbReference>